<evidence type="ECO:0000256" key="3">
    <source>
        <dbReference type="ARBA" id="ARBA00009595"/>
    </source>
</evidence>
<gene>
    <name evidence="11" type="primary">nudC</name>
    <name evidence="11" type="ORF">N8K70_07280</name>
</gene>
<dbReference type="InterPro" id="IPR015797">
    <property type="entry name" value="NUDIX_hydrolase-like_dom_sf"/>
</dbReference>
<keyword evidence="6 11" id="KW-0378">Hydrolase</keyword>
<dbReference type="PROSITE" id="PS00893">
    <property type="entry name" value="NUDIX_BOX"/>
    <property type="match status" value="1"/>
</dbReference>
<sequence length="297" mass="31812">MPVHSAPLKVDRSAGERDAPGLLDDAIADVATRVLVVRGDRALLREAGGPALDLVDVASVPEDARWAFLGRGPSGEAVLLAAFPAQGAELFEPPRAWGAVRDVGALLPSEELDTLVAAVGLGRWLVDAPFCSACGSPTTTRQAGWSRLCDGCGREHFPRTDPAVIVAITSADGERLLLGANAAWQGRMYSCFAGFVEAGESLETTVHRELREEAGVRVDRIRYLGSQPWPYPRSLMLGFHAAAVVDEEARPDGTEIVDVRWFTREEIGEGLEGRGGVGLPGPVSIAHRLIRAWYEGE</sequence>
<evidence type="ECO:0000256" key="1">
    <source>
        <dbReference type="ARBA" id="ARBA00001946"/>
    </source>
</evidence>
<dbReference type="PANTHER" id="PTHR42904">
    <property type="entry name" value="NUDIX HYDROLASE, NUDC SUBFAMILY"/>
    <property type="match status" value="1"/>
</dbReference>
<dbReference type="EC" id="3.6.1.22" evidence="4"/>
<evidence type="ECO:0000313" key="12">
    <source>
        <dbReference type="Proteomes" id="UP001305498"/>
    </source>
</evidence>
<evidence type="ECO:0000256" key="2">
    <source>
        <dbReference type="ARBA" id="ARBA00001947"/>
    </source>
</evidence>
<proteinExistence type="inferred from homology"/>
<dbReference type="NCBIfam" id="NF001299">
    <property type="entry name" value="PRK00241.1"/>
    <property type="match status" value="1"/>
</dbReference>
<dbReference type="InterPro" id="IPR015376">
    <property type="entry name" value="Znr_NADH_PPase"/>
</dbReference>
<evidence type="ECO:0000256" key="5">
    <source>
        <dbReference type="ARBA" id="ARBA00022723"/>
    </source>
</evidence>
<evidence type="ECO:0000256" key="6">
    <source>
        <dbReference type="ARBA" id="ARBA00022801"/>
    </source>
</evidence>
<dbReference type="GO" id="GO:0046872">
    <property type="term" value="F:metal ion binding"/>
    <property type="evidence" value="ECO:0007669"/>
    <property type="project" value="UniProtKB-KW"/>
</dbReference>
<dbReference type="InterPro" id="IPR049734">
    <property type="entry name" value="NudC-like_C"/>
</dbReference>
<dbReference type="InterPro" id="IPR000086">
    <property type="entry name" value="NUDIX_hydrolase_dom"/>
</dbReference>
<evidence type="ECO:0000256" key="7">
    <source>
        <dbReference type="ARBA" id="ARBA00022842"/>
    </source>
</evidence>
<dbReference type="EMBL" id="CP118157">
    <property type="protein sequence ID" value="WOF24460.1"/>
    <property type="molecule type" value="Genomic_DNA"/>
</dbReference>
<dbReference type="AlphaFoldDB" id="A0AA97FJZ5"/>
<name>A0AA97FJZ5_9MICO</name>
<dbReference type="GO" id="GO:0019677">
    <property type="term" value="P:NAD+ catabolic process"/>
    <property type="evidence" value="ECO:0007669"/>
    <property type="project" value="TreeGrafter"/>
</dbReference>
<protein>
    <recommendedName>
        <fullName evidence="4">NAD(+) diphosphatase</fullName>
        <ecNumber evidence="4">3.6.1.22</ecNumber>
    </recommendedName>
</protein>
<organism evidence="11 12">
    <name type="scientific">Microbacterium betulae</name>
    <dbReference type="NCBI Taxonomy" id="2981139"/>
    <lineage>
        <taxon>Bacteria</taxon>
        <taxon>Bacillati</taxon>
        <taxon>Actinomycetota</taxon>
        <taxon>Actinomycetes</taxon>
        <taxon>Micrococcales</taxon>
        <taxon>Microbacteriaceae</taxon>
        <taxon>Microbacterium</taxon>
    </lineage>
</organism>
<keyword evidence="12" id="KW-1185">Reference proteome</keyword>
<accession>A0AA97FJZ5</accession>
<dbReference type="Proteomes" id="UP001305498">
    <property type="component" value="Chromosome"/>
</dbReference>
<dbReference type="GO" id="GO:0035529">
    <property type="term" value="F:NADH pyrophosphatase activity"/>
    <property type="evidence" value="ECO:0007669"/>
    <property type="project" value="TreeGrafter"/>
</dbReference>
<evidence type="ECO:0000256" key="4">
    <source>
        <dbReference type="ARBA" id="ARBA00012381"/>
    </source>
</evidence>
<dbReference type="PANTHER" id="PTHR42904:SF6">
    <property type="entry name" value="NAD-CAPPED RNA HYDROLASE NUDT12"/>
    <property type="match status" value="1"/>
</dbReference>
<evidence type="ECO:0000256" key="9">
    <source>
        <dbReference type="ARBA" id="ARBA00023679"/>
    </source>
</evidence>
<evidence type="ECO:0000259" key="10">
    <source>
        <dbReference type="PROSITE" id="PS51462"/>
    </source>
</evidence>
<feature type="domain" description="Nudix hydrolase" evidence="10">
    <location>
        <begin position="158"/>
        <end position="286"/>
    </location>
</feature>
<comment type="cofactor">
    <cofactor evidence="1">
        <name>Mg(2+)</name>
        <dbReference type="ChEBI" id="CHEBI:18420"/>
    </cofactor>
</comment>
<comment type="cofactor">
    <cofactor evidence="2">
        <name>Zn(2+)</name>
        <dbReference type="ChEBI" id="CHEBI:29105"/>
    </cofactor>
</comment>
<dbReference type="GO" id="GO:0005829">
    <property type="term" value="C:cytosol"/>
    <property type="evidence" value="ECO:0007669"/>
    <property type="project" value="TreeGrafter"/>
</dbReference>
<keyword evidence="7" id="KW-0460">Magnesium</keyword>
<evidence type="ECO:0000256" key="8">
    <source>
        <dbReference type="ARBA" id="ARBA00023027"/>
    </source>
</evidence>
<dbReference type="RefSeq" id="WP_317140933.1">
    <property type="nucleotide sequence ID" value="NZ_CP118157.1"/>
</dbReference>
<dbReference type="Pfam" id="PF09297">
    <property type="entry name" value="Zn_ribbon_NUD"/>
    <property type="match status" value="1"/>
</dbReference>
<dbReference type="CDD" id="cd03429">
    <property type="entry name" value="NUDIX_NADH_pyrophosphatase_Nudt13"/>
    <property type="match status" value="1"/>
</dbReference>
<dbReference type="InterPro" id="IPR050241">
    <property type="entry name" value="NAD-cap_RNA_hydrolase_NudC"/>
</dbReference>
<keyword evidence="8" id="KW-0520">NAD</keyword>
<keyword evidence="5" id="KW-0479">Metal-binding</keyword>
<evidence type="ECO:0000313" key="11">
    <source>
        <dbReference type="EMBL" id="WOF24460.1"/>
    </source>
</evidence>
<dbReference type="KEGG" id="mbet:N8K70_07280"/>
<dbReference type="SUPFAM" id="SSF55811">
    <property type="entry name" value="Nudix"/>
    <property type="match status" value="1"/>
</dbReference>
<reference evidence="11 12" key="1">
    <citation type="submission" date="2023-02" db="EMBL/GenBank/DDBJ databases">
        <title>Microbacterium betulae sp. nov., isolated from birch wood.</title>
        <authorList>
            <person name="Pasciak M."/>
            <person name="Pawlik K.J."/>
            <person name="Martynowski D."/>
            <person name="Laczmanski L."/>
            <person name="Ciekot J."/>
            <person name="Szponar B."/>
            <person name="Wojcik-Fatla A."/>
            <person name="Mackiewicz B."/>
            <person name="Farian E."/>
            <person name="Cholewa G."/>
            <person name="Cholewa A."/>
            <person name="Dutkiewicz J."/>
        </authorList>
    </citation>
    <scope>NUCLEOTIDE SEQUENCE [LARGE SCALE GENOMIC DNA]</scope>
    <source>
        <strain evidence="11 12">AB</strain>
    </source>
</reference>
<dbReference type="Pfam" id="PF00293">
    <property type="entry name" value="NUDIX"/>
    <property type="match status" value="1"/>
</dbReference>
<dbReference type="Gene3D" id="3.90.79.10">
    <property type="entry name" value="Nucleoside Triphosphate Pyrophosphohydrolase"/>
    <property type="match status" value="1"/>
</dbReference>
<dbReference type="Gene3D" id="3.90.79.20">
    <property type="match status" value="1"/>
</dbReference>
<dbReference type="InterPro" id="IPR020084">
    <property type="entry name" value="NUDIX_hydrolase_CS"/>
</dbReference>
<comment type="catalytic activity">
    <reaction evidence="9">
        <text>a 5'-end NAD(+)-phospho-ribonucleoside in mRNA + H2O = a 5'-end phospho-adenosine-phospho-ribonucleoside in mRNA + beta-nicotinamide D-ribonucleotide + 2 H(+)</text>
        <dbReference type="Rhea" id="RHEA:60876"/>
        <dbReference type="Rhea" id="RHEA-COMP:15698"/>
        <dbReference type="Rhea" id="RHEA-COMP:15719"/>
        <dbReference type="ChEBI" id="CHEBI:14649"/>
        <dbReference type="ChEBI" id="CHEBI:15377"/>
        <dbReference type="ChEBI" id="CHEBI:15378"/>
        <dbReference type="ChEBI" id="CHEBI:144029"/>
        <dbReference type="ChEBI" id="CHEBI:144051"/>
    </reaction>
    <physiologicalReaction direction="left-to-right" evidence="9">
        <dbReference type="Rhea" id="RHEA:60877"/>
    </physiologicalReaction>
</comment>
<dbReference type="GO" id="GO:0006742">
    <property type="term" value="P:NADP+ catabolic process"/>
    <property type="evidence" value="ECO:0007669"/>
    <property type="project" value="TreeGrafter"/>
</dbReference>
<comment type="similarity">
    <text evidence="3">Belongs to the Nudix hydrolase family. NudC subfamily.</text>
</comment>
<dbReference type="PROSITE" id="PS51462">
    <property type="entry name" value="NUDIX"/>
    <property type="match status" value="1"/>
</dbReference>